<proteinExistence type="predicted"/>
<organism evidence="2 3">
    <name type="scientific">Parvicella tangerina</name>
    <dbReference type="NCBI Taxonomy" id="2829795"/>
    <lineage>
        <taxon>Bacteria</taxon>
        <taxon>Pseudomonadati</taxon>
        <taxon>Bacteroidota</taxon>
        <taxon>Flavobacteriia</taxon>
        <taxon>Flavobacteriales</taxon>
        <taxon>Parvicellaceae</taxon>
        <taxon>Parvicella</taxon>
    </lineage>
</organism>
<dbReference type="PANTHER" id="PTHR34301:SF8">
    <property type="entry name" value="ATPASE DOMAIN-CONTAINING PROTEIN"/>
    <property type="match status" value="1"/>
</dbReference>
<dbReference type="RefSeq" id="WP_258541358.1">
    <property type="nucleotide sequence ID" value="NZ_OU015584.1"/>
</dbReference>
<dbReference type="GO" id="GO:0005524">
    <property type="term" value="F:ATP binding"/>
    <property type="evidence" value="ECO:0007669"/>
    <property type="project" value="InterPro"/>
</dbReference>
<protein>
    <recommendedName>
        <fullName evidence="1">ATPase domain-containing protein</fullName>
    </recommendedName>
</protein>
<dbReference type="SUPFAM" id="SSF52540">
    <property type="entry name" value="P-loop containing nucleoside triphosphate hydrolases"/>
    <property type="match status" value="1"/>
</dbReference>
<reference evidence="2" key="1">
    <citation type="submission" date="2021-04" db="EMBL/GenBank/DDBJ databases">
        <authorList>
            <person name="Rodrigo-Torres L."/>
            <person name="Arahal R. D."/>
            <person name="Lucena T."/>
        </authorList>
    </citation>
    <scope>NUCLEOTIDE SEQUENCE</scope>
    <source>
        <strain evidence="2">AS29M-1</strain>
    </source>
</reference>
<dbReference type="KEGG" id="ptan:CRYO30217_01142"/>
<accession>A0A916JLV5</accession>
<evidence type="ECO:0000259" key="1">
    <source>
        <dbReference type="Pfam" id="PF01637"/>
    </source>
</evidence>
<sequence>MAAKHTIPNPFLLKGYETPEYFCNREKEVKILKENISQKRDITLFAIRRIGKTGLIKHLFHFLQKDFHCIYLDIYSTQNHEEFLNQLAAAIFNSLPKRKQATNNFVEYIKSFNPSISFDQLTGLPELSLQFNPNLSFEKSLTKLFSYLESQNKPVVIAIDEFQQVAEYPESNTEASLRTIIQRLKNTTFVFCGSNKHLIHEMFNSAKRPFFASTQSIYLDKIEHEDYKSFILKQFKKYKKKISEAAVDFILSWTKRHTFYTQAVCNRAFFLAKSTEMGVEEVQLICDGILKEQEGIFYQYRNLLTSSQWNLLIAIAKEDRVYQPTGIQFIGKYKLGNASSVRRSLNSLTEKEMVVEINTENEHYYSVYDCFLQRWMAKLNK</sequence>
<dbReference type="Proteomes" id="UP000683507">
    <property type="component" value="Chromosome"/>
</dbReference>
<dbReference type="PANTHER" id="PTHR34301">
    <property type="entry name" value="DNA-BINDING PROTEIN-RELATED"/>
    <property type="match status" value="1"/>
</dbReference>
<keyword evidence="3" id="KW-1185">Reference proteome</keyword>
<dbReference type="EMBL" id="OU015584">
    <property type="protein sequence ID" value="CAG5079987.1"/>
    <property type="molecule type" value="Genomic_DNA"/>
</dbReference>
<dbReference type="Gene3D" id="3.40.50.300">
    <property type="entry name" value="P-loop containing nucleotide triphosphate hydrolases"/>
    <property type="match status" value="1"/>
</dbReference>
<gene>
    <name evidence="2" type="ORF">CRYO30217_01142</name>
</gene>
<dbReference type="AlphaFoldDB" id="A0A916JLV5"/>
<name>A0A916JLV5_9FLAO</name>
<dbReference type="InterPro" id="IPR027417">
    <property type="entry name" value="P-loop_NTPase"/>
</dbReference>
<evidence type="ECO:0000313" key="3">
    <source>
        <dbReference type="Proteomes" id="UP000683507"/>
    </source>
</evidence>
<feature type="domain" description="ATPase" evidence="1">
    <location>
        <begin position="22"/>
        <end position="253"/>
    </location>
</feature>
<evidence type="ECO:0000313" key="2">
    <source>
        <dbReference type="EMBL" id="CAG5079987.1"/>
    </source>
</evidence>
<dbReference type="Pfam" id="PF01637">
    <property type="entry name" value="ATPase_2"/>
    <property type="match status" value="1"/>
</dbReference>
<dbReference type="InterPro" id="IPR011579">
    <property type="entry name" value="ATPase_dom"/>
</dbReference>